<dbReference type="EMBL" id="CBWP010000089">
    <property type="protein sequence ID" value="CDL41846.1"/>
    <property type="molecule type" value="Genomic_DNA"/>
</dbReference>
<evidence type="ECO:0000313" key="2">
    <source>
        <dbReference type="Proteomes" id="UP000019194"/>
    </source>
</evidence>
<comment type="caution">
    <text evidence="1">The sequence shown here is derived from an EMBL/GenBank/DDBJ whole genome shotgun (WGS) entry which is preliminary data.</text>
</comment>
<reference evidence="1 2" key="1">
    <citation type="submission" date="2013-10" db="EMBL/GenBank/DDBJ databases">
        <title>Antibiotic resistance diversity of beta-lactamase producers in the General Hospital Vienna.</title>
        <authorList>
            <person name="Barisic I."/>
            <person name="Mitteregger D."/>
            <person name="Hirschl A.M."/>
            <person name="Noehammer C."/>
            <person name="Wiesinger-Mayr H."/>
        </authorList>
    </citation>
    <scope>NUCLEOTIDE SEQUENCE [LARGE SCALE GENOMIC DNA]</scope>
    <source>
        <strain evidence="1 2">ISC11</strain>
    </source>
</reference>
<name>A0A7G2IXH9_CITFR</name>
<accession>A0A7G2IXH9</accession>
<organism evidence="1 2">
    <name type="scientific">Citrobacter freundii</name>
    <dbReference type="NCBI Taxonomy" id="546"/>
    <lineage>
        <taxon>Bacteria</taxon>
        <taxon>Pseudomonadati</taxon>
        <taxon>Pseudomonadota</taxon>
        <taxon>Gammaproteobacteria</taxon>
        <taxon>Enterobacterales</taxon>
        <taxon>Enterobacteriaceae</taxon>
        <taxon>Citrobacter</taxon>
        <taxon>Citrobacter freundii complex</taxon>
    </lineage>
</organism>
<dbReference type="Proteomes" id="UP000019194">
    <property type="component" value="Unassembled WGS sequence"/>
</dbReference>
<proteinExistence type="predicted"/>
<evidence type="ECO:0000313" key="1">
    <source>
        <dbReference type="EMBL" id="CDL41846.1"/>
    </source>
</evidence>
<sequence length="44" mass="5166">MLNLHLKTIYQARQNLIKKLGCSGLIDFQGILRAQIFRNWLEHA</sequence>
<dbReference type="AlphaFoldDB" id="A0A7G2IXH9"/>
<protein>
    <submittedName>
        <fullName evidence="1">Uncharacterized protein</fullName>
    </submittedName>
</protein>